<gene>
    <name evidence="2" type="primary">LOC107823310</name>
</gene>
<proteinExistence type="predicted"/>
<evidence type="ECO:0000313" key="2">
    <source>
        <dbReference type="RefSeq" id="XP_075086139.1"/>
    </source>
</evidence>
<evidence type="ECO:0000313" key="1">
    <source>
        <dbReference type="Proteomes" id="UP000790787"/>
    </source>
</evidence>
<reference evidence="2" key="2">
    <citation type="submission" date="2025-08" db="UniProtKB">
        <authorList>
            <consortium name="RefSeq"/>
        </authorList>
    </citation>
    <scope>IDENTIFICATION</scope>
    <source>
        <tissue evidence="2">Leaf</tissue>
    </source>
</reference>
<name>A0AC58SME1_TOBAC</name>
<sequence length="732" mass="81037">MGGQVQQSNAAATALYDHPHPGNAGDAVMARWLQSAGLQHLASLPMQGYGTQSMEEKQRLFKLMRNLNFNGESASEPYTPTTQSSAWIGALDGFNSPEFKGDFGAGLLDLHSMDDTELLSEHVISEPFEPSPFMPAVNKAFDGDFDDPTNQHQKTSPNTDAATGFLPFEKQNNARENNVAKIKVVVRKRPLNKEIARKEDDVVTVSDNASLTVHEPKLKMDLTAYVEKHEFCFDFVLDEHVTNDEVYRATVQPIIPIIFQRTKATCFAYGQTGCGKTYTMQPLPLRAADDLVGLLHQPIYRSQAFKLWLSFFEIYGGKLFDLLGDRKKLCMREDGRQQVCIVGLQEFEILDVQIAKEYIEKGNTARSTGSTGANEESSRSHAILLLAVKKHNEVKDSRRNNDGNDSKSGKVIGKISFIDLAGSERGADTTDMINKQGEIEGAEINKSLLALKECIRALDNDQIHIPFRGSKLTEVLRDSFVGNSRTVMISCISPNTGSCEHTLNTLIYTTTTTITYINSVKSLSKSGNSKKDQSVPTMKEPSSAPTLAASVEAENASEQAQESKESEVEEIRREKAHLTIPLMSSATSSFASNHAFPGPEESGANSGGLGRDEFEVKNIYGGQKMYSKPYLQSSADTEDKVQKEIKLLAEVDQPGSLINNYVTQLSFMLSRKAASLVSLQARFARFQQRLKQQEILSRKRIPRQATSYMATIKSGTIFYLVFTCPFCVSFKI</sequence>
<keyword evidence="1" id="KW-1185">Reference proteome</keyword>
<organism evidence="1 2">
    <name type="scientific">Nicotiana tabacum</name>
    <name type="common">Common tobacco</name>
    <dbReference type="NCBI Taxonomy" id="4097"/>
    <lineage>
        <taxon>Eukaryota</taxon>
        <taxon>Viridiplantae</taxon>
        <taxon>Streptophyta</taxon>
        <taxon>Embryophyta</taxon>
        <taxon>Tracheophyta</taxon>
        <taxon>Spermatophyta</taxon>
        <taxon>Magnoliopsida</taxon>
        <taxon>eudicotyledons</taxon>
        <taxon>Gunneridae</taxon>
        <taxon>Pentapetalae</taxon>
        <taxon>asterids</taxon>
        <taxon>lamiids</taxon>
        <taxon>Solanales</taxon>
        <taxon>Solanaceae</taxon>
        <taxon>Nicotianoideae</taxon>
        <taxon>Nicotianeae</taxon>
        <taxon>Nicotiana</taxon>
    </lineage>
</organism>
<dbReference type="RefSeq" id="XP_075086139.1">
    <property type="nucleotide sequence ID" value="XM_075230038.1"/>
</dbReference>
<accession>A0AC58SME1</accession>
<protein>
    <submittedName>
        <fullName evidence="2">Kinesin-like protein KIN-13A</fullName>
    </submittedName>
</protein>
<dbReference type="Proteomes" id="UP000790787">
    <property type="component" value="Chromosome 14"/>
</dbReference>
<reference evidence="1" key="1">
    <citation type="journal article" date="2014" name="Nat. Commun.">
        <title>The tobacco genome sequence and its comparison with those of tomato and potato.</title>
        <authorList>
            <person name="Sierro N."/>
            <person name="Battey J.N."/>
            <person name="Ouadi S."/>
            <person name="Bakaher N."/>
            <person name="Bovet L."/>
            <person name="Willig A."/>
            <person name="Goepfert S."/>
            <person name="Peitsch M.C."/>
            <person name="Ivanov N.V."/>
        </authorList>
    </citation>
    <scope>NUCLEOTIDE SEQUENCE [LARGE SCALE GENOMIC DNA]</scope>
</reference>